<evidence type="ECO:0000256" key="12">
    <source>
        <dbReference type="RuleBase" id="RU363002"/>
    </source>
</evidence>
<keyword evidence="7 10" id="KW-0460">Magnesium</keyword>
<feature type="binding site" evidence="11">
    <location>
        <position position="285"/>
    </location>
    <ligand>
        <name>Mg(2+)</name>
        <dbReference type="ChEBI" id="CHEBI:18420"/>
    </ligand>
</feature>
<reference evidence="13 14" key="2">
    <citation type="submission" date="2009-02" db="EMBL/GenBank/DDBJ databases">
        <title>Draft genome sequence of Clostridium methylpentosum (DSM 5476).</title>
        <authorList>
            <person name="Sudarsanam P."/>
            <person name="Ley R."/>
            <person name="Guruge J."/>
            <person name="Turnbaugh P.J."/>
            <person name="Mahowald M."/>
            <person name="Liep D."/>
            <person name="Gordon J."/>
        </authorList>
    </citation>
    <scope>NUCLEOTIDE SEQUENCE [LARGE SCALE GENOMIC DNA]</scope>
    <source>
        <strain evidence="13 14">DSM 5476</strain>
    </source>
</reference>
<feature type="binding site" evidence="11">
    <location>
        <position position="172"/>
    </location>
    <ligand>
        <name>Mg(2+)</name>
        <dbReference type="ChEBI" id="CHEBI:18420"/>
    </ligand>
</feature>
<evidence type="ECO:0000256" key="11">
    <source>
        <dbReference type="PIRSR" id="PIRSR006268-2"/>
    </source>
</evidence>
<comment type="cofactor">
    <cofactor evidence="11">
        <name>Mg(2+)</name>
        <dbReference type="ChEBI" id="CHEBI:18420"/>
    </cofactor>
    <cofactor evidence="11">
        <name>Mn(2+)</name>
        <dbReference type="ChEBI" id="CHEBI:29035"/>
    </cofactor>
    <text evidence="11">Magnesium. Can also use manganese.</text>
</comment>
<keyword evidence="12" id="KW-1003">Cell membrane</keyword>
<feature type="chain" id="PRO_5039759661" description="FAD:protein FMN transferase" evidence="12">
    <location>
        <begin position="21"/>
        <end position="345"/>
    </location>
</feature>
<name>C0EAE2_9FIRM</name>
<dbReference type="EC" id="2.7.1.180" evidence="1 10"/>
<evidence type="ECO:0000256" key="4">
    <source>
        <dbReference type="ARBA" id="ARBA00022679"/>
    </source>
</evidence>
<dbReference type="eggNOG" id="COG1477">
    <property type="taxonomic scope" value="Bacteria"/>
</dbReference>
<comment type="caution">
    <text evidence="13">The sequence shown here is derived from an EMBL/GenBank/DDBJ whole genome shotgun (WGS) entry which is preliminary data.</text>
</comment>
<dbReference type="GO" id="GO:0046872">
    <property type="term" value="F:metal ion binding"/>
    <property type="evidence" value="ECO:0007669"/>
    <property type="project" value="UniProtKB-UniRule"/>
</dbReference>
<keyword evidence="6 10" id="KW-0274">FAD</keyword>
<evidence type="ECO:0000256" key="1">
    <source>
        <dbReference type="ARBA" id="ARBA00011955"/>
    </source>
</evidence>
<protein>
    <recommendedName>
        <fullName evidence="2 10">FAD:protein FMN transferase</fullName>
        <ecNumber evidence="1 10">2.7.1.180</ecNumber>
    </recommendedName>
    <alternativeName>
        <fullName evidence="8 10">Flavin transferase</fullName>
    </alternativeName>
</protein>
<evidence type="ECO:0000256" key="8">
    <source>
        <dbReference type="ARBA" id="ARBA00031306"/>
    </source>
</evidence>
<evidence type="ECO:0000256" key="2">
    <source>
        <dbReference type="ARBA" id="ARBA00016337"/>
    </source>
</evidence>
<sequence length="345" mass="37950">MKLLKNIFLVLNLITALSLAGCTVQQISEKNKTERSLFAMNTYMTFTSYGENSEIALQEAADFVKKVEALWSVTDKNSEIYRANHNYGQPVTISKETEDLVSYALEMAERTNGVLEPTLYPVLTAWGFTTGSKQVPKKEEIAVLLQNVDYRRIELAGKELTVPNEMQLDMGAVAKGYTADLITQLLREHGVDSAILSLGGNIQAIGSRPDGTDWRIGIRAPWEDGNLGVLEISDAAVVTSGGYENYFEDENGNIYWHILDPVTGRPANSGLESVTVIGSEGRLCDALSTALFIMGAEEAGNYWRENGGFDMLLVTNENEIILTEGIADRFTLGDGREETVQVLES</sequence>
<dbReference type="Gene3D" id="3.10.520.10">
    <property type="entry name" value="ApbE-like domains"/>
    <property type="match status" value="1"/>
</dbReference>
<feature type="binding site" evidence="11">
    <location>
        <position position="289"/>
    </location>
    <ligand>
        <name>Mg(2+)</name>
        <dbReference type="ChEBI" id="CHEBI:18420"/>
    </ligand>
</feature>
<evidence type="ECO:0000256" key="3">
    <source>
        <dbReference type="ARBA" id="ARBA00022630"/>
    </source>
</evidence>
<comment type="subcellular location">
    <subcellularLocation>
        <location evidence="12">Cell inner membrane</location>
        <topology evidence="12">Lipid-anchor</topology>
        <orientation evidence="12">Periplasmic side</orientation>
    </subcellularLocation>
</comment>
<gene>
    <name evidence="13" type="ORF">CLOSTMETH_00796</name>
</gene>
<proteinExistence type="inferred from homology"/>
<dbReference type="STRING" id="537013.CLOSTMETH_00796"/>
<dbReference type="PROSITE" id="PS51257">
    <property type="entry name" value="PROKAR_LIPOPROTEIN"/>
    <property type="match status" value="1"/>
</dbReference>
<evidence type="ECO:0000256" key="10">
    <source>
        <dbReference type="PIRNR" id="PIRNR006268"/>
    </source>
</evidence>
<keyword evidence="12" id="KW-0997">Cell inner membrane</keyword>
<keyword evidence="12" id="KW-0472">Membrane</keyword>
<dbReference type="InterPro" id="IPR003374">
    <property type="entry name" value="ApbE-like_sf"/>
</dbReference>
<dbReference type="HOGENOM" id="CLU_044403_1_3_9"/>
<dbReference type="EMBL" id="ACEC01000031">
    <property type="protein sequence ID" value="EEG31582.1"/>
    <property type="molecule type" value="Genomic_DNA"/>
</dbReference>
<keyword evidence="14" id="KW-1185">Reference proteome</keyword>
<evidence type="ECO:0000256" key="5">
    <source>
        <dbReference type="ARBA" id="ARBA00022723"/>
    </source>
</evidence>
<accession>C0EAE2</accession>
<dbReference type="GO" id="GO:0016740">
    <property type="term" value="F:transferase activity"/>
    <property type="evidence" value="ECO:0007669"/>
    <property type="project" value="UniProtKB-UniRule"/>
</dbReference>
<dbReference type="PANTHER" id="PTHR30040:SF2">
    <property type="entry name" value="FAD:PROTEIN FMN TRANSFERASE"/>
    <property type="match status" value="1"/>
</dbReference>
<feature type="signal peptide" evidence="12">
    <location>
        <begin position="1"/>
        <end position="20"/>
    </location>
</feature>
<dbReference type="SUPFAM" id="SSF143631">
    <property type="entry name" value="ApbE-like"/>
    <property type="match status" value="1"/>
</dbReference>
<keyword evidence="12" id="KW-0449">Lipoprotein</keyword>
<comment type="similarity">
    <text evidence="10 12">Belongs to the ApbE family.</text>
</comment>
<evidence type="ECO:0000313" key="14">
    <source>
        <dbReference type="Proteomes" id="UP000003340"/>
    </source>
</evidence>
<evidence type="ECO:0000313" key="13">
    <source>
        <dbReference type="EMBL" id="EEG31582.1"/>
    </source>
</evidence>
<keyword evidence="12" id="KW-0732">Signal</keyword>
<dbReference type="Pfam" id="PF02424">
    <property type="entry name" value="ApbE"/>
    <property type="match status" value="1"/>
</dbReference>
<keyword evidence="3 10" id="KW-0285">Flavoprotein</keyword>
<evidence type="ECO:0000256" key="7">
    <source>
        <dbReference type="ARBA" id="ARBA00022842"/>
    </source>
</evidence>
<dbReference type="AlphaFoldDB" id="C0EAE2"/>
<evidence type="ECO:0000256" key="6">
    <source>
        <dbReference type="ARBA" id="ARBA00022827"/>
    </source>
</evidence>
<comment type="catalytic activity">
    <reaction evidence="9 10 12">
        <text>L-threonyl-[protein] + FAD = FMN-L-threonyl-[protein] + AMP + H(+)</text>
        <dbReference type="Rhea" id="RHEA:36847"/>
        <dbReference type="Rhea" id="RHEA-COMP:11060"/>
        <dbReference type="Rhea" id="RHEA-COMP:11061"/>
        <dbReference type="ChEBI" id="CHEBI:15378"/>
        <dbReference type="ChEBI" id="CHEBI:30013"/>
        <dbReference type="ChEBI" id="CHEBI:57692"/>
        <dbReference type="ChEBI" id="CHEBI:74257"/>
        <dbReference type="ChEBI" id="CHEBI:456215"/>
        <dbReference type="EC" id="2.7.1.180"/>
    </reaction>
</comment>
<keyword evidence="5 10" id="KW-0479">Metal-binding</keyword>
<dbReference type="PANTHER" id="PTHR30040">
    <property type="entry name" value="THIAMINE BIOSYNTHESIS LIPOPROTEIN APBE"/>
    <property type="match status" value="1"/>
</dbReference>
<organism evidence="13 14">
    <name type="scientific">[Clostridium] methylpentosum DSM 5476</name>
    <dbReference type="NCBI Taxonomy" id="537013"/>
    <lineage>
        <taxon>Bacteria</taxon>
        <taxon>Bacillati</taxon>
        <taxon>Bacillota</taxon>
        <taxon>Clostridia</taxon>
        <taxon>Eubacteriales</taxon>
        <taxon>Oscillospiraceae</taxon>
        <taxon>Oscillospiraceae incertae sedis</taxon>
    </lineage>
</organism>
<comment type="function">
    <text evidence="12">Flavin transferase that catalyzes the transfer of the FMN moiety of FAD and its covalent binding to the hydroxyl group of a threonine residue in a target flavoprotein.</text>
</comment>
<dbReference type="Proteomes" id="UP000003340">
    <property type="component" value="Unassembled WGS sequence"/>
</dbReference>
<keyword evidence="4 10" id="KW-0808">Transferase</keyword>
<dbReference type="GO" id="GO:0005886">
    <property type="term" value="C:plasma membrane"/>
    <property type="evidence" value="ECO:0007669"/>
    <property type="project" value="UniProtKB-SubCell"/>
</dbReference>
<dbReference type="InterPro" id="IPR024932">
    <property type="entry name" value="ApbE"/>
</dbReference>
<reference evidence="13 14" key="1">
    <citation type="submission" date="2009-01" db="EMBL/GenBank/DDBJ databases">
        <authorList>
            <person name="Fulton L."/>
            <person name="Clifton S."/>
            <person name="Fulton B."/>
            <person name="Xu J."/>
            <person name="Minx P."/>
            <person name="Pepin K.H."/>
            <person name="Johnson M."/>
            <person name="Bhonagiri V."/>
            <person name="Nash W.E."/>
            <person name="Mardis E.R."/>
            <person name="Wilson R.K."/>
        </authorList>
    </citation>
    <scope>NUCLEOTIDE SEQUENCE [LARGE SCALE GENOMIC DNA]</scope>
    <source>
        <strain evidence="13 14">DSM 5476</strain>
    </source>
</reference>
<evidence type="ECO:0000256" key="9">
    <source>
        <dbReference type="ARBA" id="ARBA00048540"/>
    </source>
</evidence>
<dbReference type="PIRSF" id="PIRSF006268">
    <property type="entry name" value="ApbE"/>
    <property type="match status" value="1"/>
</dbReference>